<feature type="compositionally biased region" description="Basic and acidic residues" evidence="1">
    <location>
        <begin position="656"/>
        <end position="666"/>
    </location>
</feature>
<dbReference type="InterPro" id="IPR033228">
    <property type="entry name" value="SZT2"/>
</dbReference>
<feature type="region of interest" description="Disordered" evidence="1">
    <location>
        <begin position="707"/>
        <end position="876"/>
    </location>
</feature>
<protein>
    <submittedName>
        <fullName evidence="2">Uncharacterized protein</fullName>
    </submittedName>
</protein>
<sequence>MDEEDTAEKPAPEKTPNQEIKSSIAGRKKPPGVMVPLELLTSSPNRQCEVSKGLHAMVRERFTQVMGNHFKPVPSNRDIWFYRLGGEEEEEEEKDEEKEGEGIGDDDGGNEHGDDEDDDQVTERNYIVFAEGVYRGSDDIESEGLKPSPRFSGSQTPEVFSSENPSEVNSLADGTEDDDNLDDYGDEMDHDRDRLDSNSLINSISYVYQKERSYDPVPDANSRRGSSEESVMGSEEEELSPLFVILVCSVKLKSNVGHRNVRTIPTCLGNLISCLESQPAEEINLNDLSVTLDLMCLSLPSDLDDQPAIGDMDDEDTYRGVSFTEHSPPASPHPDHRLLRANTLSTSDAGELNSDMMNNDMIPVGQRKAIDETEKEVKWLLRDEIVSAMLHIKRVTVATLEMVAQHVEDSRDKPNCKAEELALQFVFGPEHSLAKFTSEFERLSIPRHQFCKVQDYWYLALDQLHAETLRKGQALKTALESYNNQLQQQGQDQTGKGDGSIKDDQGLIIPMTTIIYTPPSPEKHAVKRTGSKEGQGEVKGEGLPTVEASDDPQVKAPQNADEGSKSGTLADIEVGVDVTQEIEDVEDEATLEGTTIIEDDTEIHTKAEKEEEANATGATVEDVAKQRDGEAAEEERGDEGGMEKESKEEEEEEESEVRARHAEDNVSRSSGSSIQVLSEETLQEDATNLLISEASIQLGMDETDNVGFQRYHGNDREGINSEEEEEAGVYSGEGSEGESTLRRASTSFEVLTRIGDDDSVIGETEIELDTPTCTLPATPEHQLDSASTATASGPEDPSSPVTHLPNPSSPPHTSSAPSSPPRARVGSGAGHSKRPTHSRQGSGGVSSGPSSLFQSYVSHSGSAGDNDEEGYDASSSDIDHEESHLFVDVFNHSMPGFWLILKLCRDKVNLFFHTRERNESGKLIEQKDIYLQVSEAIRNTCRLVNQRLLLQELDNNKTCSTLLVAESDEDIWKQEDSEPPSARRNSSDEDEDDNRQGGKGDYLAAQLWFNQGHFACDLVLSQDLPVHSRLKPSHRPNVPSRGLQALKTALAAFAVHDRKNLFVYRESSGEVFYLRLYESTVVSGHQHTSRLCSIAESNHTSSQPNSLPASQSVSRATSNQSLNTIGGPINLEEDAVSMATTSTGAPSMDSLRDSGVDVQSITSAASKASTIQGAQHIISIQVHGVTKAGPEIQHDLVDLLNKKLESATLDVIADMLARNPLCKLTPNDVQFIQPKSKPPTESFQFTVPMWAVQYLYSVRYYLRQNLLQNPFLHPPKYIDSKPDHHFQDCNSWKAGRAGSGPGPGPVAVLEPSEMDVFLYNRPHKAEGGTGKLGRVPTIRR</sequence>
<feature type="compositionally biased region" description="Polar residues" evidence="1">
    <location>
        <begin position="852"/>
        <end position="863"/>
    </location>
</feature>
<feature type="compositionally biased region" description="Basic and acidic residues" evidence="1">
    <location>
        <begin position="638"/>
        <end position="647"/>
    </location>
</feature>
<feature type="compositionally biased region" description="Acidic residues" evidence="1">
    <location>
        <begin position="580"/>
        <end position="590"/>
    </location>
</feature>
<feature type="region of interest" description="Disordered" evidence="1">
    <location>
        <begin position="212"/>
        <end position="235"/>
    </location>
</feature>
<dbReference type="Proteomes" id="UP000007110">
    <property type="component" value="Unassembled WGS sequence"/>
</dbReference>
<dbReference type="EnsemblMetazoa" id="XM_030995845">
    <property type="protein sequence ID" value="XP_030851705"/>
    <property type="gene ID" value="LOC115928544"/>
</dbReference>
<feature type="region of interest" description="Disordered" evidence="1">
    <location>
        <begin position="970"/>
        <end position="997"/>
    </location>
</feature>
<evidence type="ECO:0000313" key="2">
    <source>
        <dbReference type="EnsemblMetazoa" id="XP_030851705"/>
    </source>
</evidence>
<dbReference type="RefSeq" id="XP_030851705.1">
    <property type="nucleotide sequence ID" value="XM_030995845.1"/>
</dbReference>
<organism evidence="2 3">
    <name type="scientific">Strongylocentrotus purpuratus</name>
    <name type="common">Purple sea urchin</name>
    <dbReference type="NCBI Taxonomy" id="7668"/>
    <lineage>
        <taxon>Eukaryota</taxon>
        <taxon>Metazoa</taxon>
        <taxon>Echinodermata</taxon>
        <taxon>Eleutherozoa</taxon>
        <taxon>Echinozoa</taxon>
        <taxon>Echinoidea</taxon>
        <taxon>Euechinoidea</taxon>
        <taxon>Echinacea</taxon>
        <taxon>Camarodonta</taxon>
        <taxon>Echinidea</taxon>
        <taxon>Strongylocentrotidae</taxon>
        <taxon>Strongylocentrotus</taxon>
    </lineage>
</organism>
<dbReference type="PANTHER" id="PTHR14918">
    <property type="entry name" value="KICSTOR COMPLEX PROTEIN SZT2"/>
    <property type="match status" value="1"/>
</dbReference>
<feature type="region of interest" description="Disordered" evidence="1">
    <location>
        <begin position="138"/>
        <end position="196"/>
    </location>
</feature>
<feature type="region of interest" description="Disordered" evidence="1">
    <location>
        <begin position="514"/>
        <end position="681"/>
    </location>
</feature>
<feature type="region of interest" description="Disordered" evidence="1">
    <location>
        <begin position="1"/>
        <end position="31"/>
    </location>
</feature>
<feature type="compositionally biased region" description="Basic and acidic residues" evidence="1">
    <location>
        <begin position="530"/>
        <end position="540"/>
    </location>
</feature>
<accession>A0A7M7PKU2</accession>
<feature type="compositionally biased region" description="Basic and acidic residues" evidence="1">
    <location>
        <begin position="187"/>
        <end position="196"/>
    </location>
</feature>
<keyword evidence="3" id="KW-1185">Reference proteome</keyword>
<feature type="compositionally biased region" description="Polar residues" evidence="1">
    <location>
        <begin position="667"/>
        <end position="681"/>
    </location>
</feature>
<feature type="compositionally biased region" description="Polar residues" evidence="1">
    <location>
        <begin position="151"/>
        <end position="169"/>
    </location>
</feature>
<proteinExistence type="predicted"/>
<feature type="region of interest" description="Disordered" evidence="1">
    <location>
        <begin position="82"/>
        <end position="126"/>
    </location>
</feature>
<evidence type="ECO:0000313" key="3">
    <source>
        <dbReference type="Proteomes" id="UP000007110"/>
    </source>
</evidence>
<dbReference type="KEGG" id="spu:115928544"/>
<feature type="region of interest" description="Disordered" evidence="1">
    <location>
        <begin position="1096"/>
        <end position="1127"/>
    </location>
</feature>
<evidence type="ECO:0000256" key="1">
    <source>
        <dbReference type="SAM" id="MobiDB-lite"/>
    </source>
</evidence>
<dbReference type="PANTHER" id="PTHR14918:SF3">
    <property type="entry name" value="KICSTOR COMPLEX PROTEIN SZT2"/>
    <property type="match status" value="1"/>
</dbReference>
<dbReference type="GO" id="GO:0005777">
    <property type="term" value="C:peroxisome"/>
    <property type="evidence" value="ECO:0007669"/>
    <property type="project" value="InterPro"/>
</dbReference>
<feature type="compositionally biased region" description="Polar residues" evidence="1">
    <location>
        <begin position="1096"/>
        <end position="1124"/>
    </location>
</feature>
<feature type="compositionally biased region" description="Acidic residues" evidence="1">
    <location>
        <begin position="174"/>
        <end position="186"/>
    </location>
</feature>
<name>A0A7M7PKU2_STRPU</name>
<reference evidence="3" key="1">
    <citation type="submission" date="2015-02" db="EMBL/GenBank/DDBJ databases">
        <title>Genome sequencing for Strongylocentrotus purpuratus.</title>
        <authorList>
            <person name="Murali S."/>
            <person name="Liu Y."/>
            <person name="Vee V."/>
            <person name="English A."/>
            <person name="Wang M."/>
            <person name="Skinner E."/>
            <person name="Han Y."/>
            <person name="Muzny D.M."/>
            <person name="Worley K.C."/>
            <person name="Gibbs R.A."/>
        </authorList>
    </citation>
    <scope>NUCLEOTIDE SEQUENCE</scope>
</reference>
<reference evidence="2" key="2">
    <citation type="submission" date="2021-01" db="UniProtKB">
        <authorList>
            <consortium name="EnsemblMetazoa"/>
        </authorList>
    </citation>
    <scope>IDENTIFICATION</scope>
</reference>
<feature type="compositionally biased region" description="Acidic residues" evidence="1">
    <location>
        <begin position="87"/>
        <end position="120"/>
    </location>
</feature>
<dbReference type="OrthoDB" id="43547at2759"/>
<dbReference type="GeneID" id="115928544"/>
<dbReference type="InParanoid" id="A0A7M7PKU2"/>
<feature type="compositionally biased region" description="Acidic residues" evidence="1">
    <location>
        <begin position="757"/>
        <end position="768"/>
    </location>
</feature>